<evidence type="ECO:0000259" key="1">
    <source>
        <dbReference type="Pfam" id="PF07992"/>
    </source>
</evidence>
<sequence>MSGSRADRRIVVIGGGNAGLSIAGRLQRRRRGEVIVIEPRISHVYAPLQSHIAGGVARVSEATRPQSRVTPKGVRWVQDTVTAVAPERSAVVLASGVTIGYDDLVIAAGIEQNWDSVPGLAAAMADERGVSNYTLELAAKASRALRDLTSGTVVFTQPPEPASAAGVAQKPMYLAAQWWRSKGVARDIRMVFVSPEPTAFANPSVSAELQRKLDEYGIETRFSSDLLEVDADRREVTIGRGIHRETIAYDLLHAAPPQRAAGWIAESGLADADGFVDIDPRTLRHRTHQNVWALGDAAGVHTRRSGGAIRKQAQTLAKNLADATAGRPLSAAYDGYTVTPFTVSRRTVVFAEFDGDDRLQTTVPFWKTLYRERRLTWIFDRHILPKVYWHLILRGLA</sequence>
<dbReference type="PANTHER" id="PTHR10632">
    <property type="entry name" value="SULFIDE:QUINONE OXIDOREDUCTASE"/>
    <property type="match status" value="1"/>
</dbReference>
<gene>
    <name evidence="2" type="ORF">QNI14_09875</name>
</gene>
<accession>A0ABT6ZFQ5</accession>
<dbReference type="PANTHER" id="PTHR10632:SF2">
    <property type="entry name" value="SULFIDE:QUINONE OXIDOREDUCTASE, MITOCHONDRIAL"/>
    <property type="match status" value="1"/>
</dbReference>
<protein>
    <submittedName>
        <fullName evidence="2">FAD/NAD(P)-binding oxidoreductase</fullName>
        <ecNumber evidence="2">1.-.-.-</ecNumber>
    </submittedName>
</protein>
<dbReference type="RefSeq" id="WP_283716428.1">
    <property type="nucleotide sequence ID" value="NZ_JASJND010000006.1"/>
</dbReference>
<reference evidence="2 3" key="1">
    <citation type="submission" date="2023-05" db="EMBL/GenBank/DDBJ databases">
        <title>Microbacterium dauci sp.nov., Isolated from Carrot Rhizosphere Soil.</title>
        <authorList>
            <person name="Xiao Z."/>
            <person name="Zheng J."/>
        </authorList>
    </citation>
    <scope>NUCLEOTIDE SEQUENCE [LARGE SCALE GENOMIC DNA]</scope>
    <source>
        <strain evidence="2 3">LX3-4</strain>
    </source>
</reference>
<evidence type="ECO:0000313" key="2">
    <source>
        <dbReference type="EMBL" id="MDJ1114763.1"/>
    </source>
</evidence>
<name>A0ABT6ZFQ5_9MICO</name>
<keyword evidence="2" id="KW-0560">Oxidoreductase</keyword>
<comment type="caution">
    <text evidence="2">The sequence shown here is derived from an EMBL/GenBank/DDBJ whole genome shotgun (WGS) entry which is preliminary data.</text>
</comment>
<organism evidence="2 3">
    <name type="scientific">Microbacterium dauci</name>
    <dbReference type="NCBI Taxonomy" id="3048008"/>
    <lineage>
        <taxon>Bacteria</taxon>
        <taxon>Bacillati</taxon>
        <taxon>Actinomycetota</taxon>
        <taxon>Actinomycetes</taxon>
        <taxon>Micrococcales</taxon>
        <taxon>Microbacteriaceae</taxon>
        <taxon>Microbacterium</taxon>
    </lineage>
</organism>
<dbReference type="InterPro" id="IPR023753">
    <property type="entry name" value="FAD/NAD-binding_dom"/>
</dbReference>
<dbReference type="Gene3D" id="3.50.50.60">
    <property type="entry name" value="FAD/NAD(P)-binding domain"/>
    <property type="match status" value="2"/>
</dbReference>
<evidence type="ECO:0000313" key="3">
    <source>
        <dbReference type="Proteomes" id="UP001321481"/>
    </source>
</evidence>
<dbReference type="EC" id="1.-.-.-" evidence="2"/>
<dbReference type="Proteomes" id="UP001321481">
    <property type="component" value="Unassembled WGS sequence"/>
</dbReference>
<dbReference type="SUPFAM" id="SSF51905">
    <property type="entry name" value="FAD/NAD(P)-binding domain"/>
    <property type="match status" value="2"/>
</dbReference>
<dbReference type="GO" id="GO:0016491">
    <property type="term" value="F:oxidoreductase activity"/>
    <property type="evidence" value="ECO:0007669"/>
    <property type="project" value="UniProtKB-KW"/>
</dbReference>
<dbReference type="EMBL" id="JASJND010000006">
    <property type="protein sequence ID" value="MDJ1114763.1"/>
    <property type="molecule type" value="Genomic_DNA"/>
</dbReference>
<dbReference type="Pfam" id="PF07992">
    <property type="entry name" value="Pyr_redox_2"/>
    <property type="match status" value="1"/>
</dbReference>
<dbReference type="InterPro" id="IPR015904">
    <property type="entry name" value="Sulphide_quinone_reductase"/>
</dbReference>
<feature type="domain" description="FAD/NAD(P)-binding" evidence="1">
    <location>
        <begin position="9"/>
        <end position="302"/>
    </location>
</feature>
<dbReference type="InterPro" id="IPR036188">
    <property type="entry name" value="FAD/NAD-bd_sf"/>
</dbReference>
<proteinExistence type="predicted"/>
<keyword evidence="3" id="KW-1185">Reference proteome</keyword>